<protein>
    <submittedName>
        <fullName evidence="1">Uncharacterized protein</fullName>
    </submittedName>
</protein>
<sequence length="113" mass="12650">MLHDACRVLACRGHLIHIPGSYRQQHIVQNSKGRGIVPGPWLCLLYKESSYQPVQVPPAAGENARQLLFNTPVLKAVEQIEGHRIKVCSFQHAKISVSYMGSLMVCEPFGQRQ</sequence>
<reference evidence="1" key="1">
    <citation type="submission" date="2019-08" db="EMBL/GenBank/DDBJ databases">
        <authorList>
            <person name="Kucharzyk K."/>
            <person name="Murdoch R.W."/>
            <person name="Higgins S."/>
            <person name="Loffler F."/>
        </authorList>
    </citation>
    <scope>NUCLEOTIDE SEQUENCE</scope>
</reference>
<name>A0A644TXA5_9ZZZZ</name>
<gene>
    <name evidence="1" type="ORF">SDC9_16845</name>
</gene>
<accession>A0A644TXA5</accession>
<evidence type="ECO:0000313" key="1">
    <source>
        <dbReference type="EMBL" id="MPL71077.1"/>
    </source>
</evidence>
<dbReference type="EMBL" id="VSSQ01000056">
    <property type="protein sequence ID" value="MPL71077.1"/>
    <property type="molecule type" value="Genomic_DNA"/>
</dbReference>
<organism evidence="1">
    <name type="scientific">bioreactor metagenome</name>
    <dbReference type="NCBI Taxonomy" id="1076179"/>
    <lineage>
        <taxon>unclassified sequences</taxon>
        <taxon>metagenomes</taxon>
        <taxon>ecological metagenomes</taxon>
    </lineage>
</organism>
<comment type="caution">
    <text evidence="1">The sequence shown here is derived from an EMBL/GenBank/DDBJ whole genome shotgun (WGS) entry which is preliminary data.</text>
</comment>
<dbReference type="AlphaFoldDB" id="A0A644TXA5"/>
<proteinExistence type="predicted"/>